<dbReference type="InterPro" id="IPR000160">
    <property type="entry name" value="GGDEF_dom"/>
</dbReference>
<dbReference type="NCBIfam" id="TIGR00254">
    <property type="entry name" value="GGDEF"/>
    <property type="match status" value="1"/>
</dbReference>
<dbReference type="PANTHER" id="PTHR45138:SF9">
    <property type="entry name" value="DIGUANYLATE CYCLASE DGCM-RELATED"/>
    <property type="match status" value="1"/>
</dbReference>
<dbReference type="SUPFAM" id="SSF55781">
    <property type="entry name" value="GAF domain-like"/>
    <property type="match status" value="1"/>
</dbReference>
<evidence type="ECO:0000313" key="4">
    <source>
        <dbReference type="EMBL" id="TMJ14132.1"/>
    </source>
</evidence>
<feature type="coiled-coil region" evidence="1">
    <location>
        <begin position="189"/>
        <end position="216"/>
    </location>
</feature>
<keyword evidence="1" id="KW-0175">Coiled coil</keyword>
<feature type="transmembrane region" description="Helical" evidence="2">
    <location>
        <begin position="155"/>
        <end position="176"/>
    </location>
</feature>
<name>A0A537M1J9_9BACT</name>
<dbReference type="FunFam" id="3.30.70.270:FF:000001">
    <property type="entry name" value="Diguanylate cyclase domain protein"/>
    <property type="match status" value="1"/>
</dbReference>
<reference evidence="4 5" key="1">
    <citation type="journal article" date="2019" name="Nat. Microbiol.">
        <title>Mediterranean grassland soil C-N compound turnover is dependent on rainfall and depth, and is mediated by genomically divergent microorganisms.</title>
        <authorList>
            <person name="Diamond S."/>
            <person name="Andeer P.F."/>
            <person name="Li Z."/>
            <person name="Crits-Christoph A."/>
            <person name="Burstein D."/>
            <person name="Anantharaman K."/>
            <person name="Lane K.R."/>
            <person name="Thomas B.C."/>
            <person name="Pan C."/>
            <person name="Northen T.R."/>
            <person name="Banfield J.F."/>
        </authorList>
    </citation>
    <scope>NUCLEOTIDE SEQUENCE [LARGE SCALE GENOMIC DNA]</scope>
    <source>
        <strain evidence="4">NP_5</strain>
    </source>
</reference>
<organism evidence="4 5">
    <name type="scientific">Candidatus Segetimicrobium genomatis</name>
    <dbReference type="NCBI Taxonomy" id="2569760"/>
    <lineage>
        <taxon>Bacteria</taxon>
        <taxon>Bacillati</taxon>
        <taxon>Candidatus Sysuimicrobiota</taxon>
        <taxon>Candidatus Sysuimicrobiia</taxon>
        <taxon>Candidatus Sysuimicrobiales</taxon>
        <taxon>Candidatus Segetimicrobiaceae</taxon>
        <taxon>Candidatus Segetimicrobium</taxon>
    </lineage>
</organism>
<protein>
    <submittedName>
        <fullName evidence="4">GGDEF domain-containing protein</fullName>
    </submittedName>
</protein>
<dbReference type="InterPro" id="IPR029016">
    <property type="entry name" value="GAF-like_dom_sf"/>
</dbReference>
<dbReference type="Gene3D" id="3.30.70.270">
    <property type="match status" value="1"/>
</dbReference>
<proteinExistence type="predicted"/>
<dbReference type="CDD" id="cd01949">
    <property type="entry name" value="GGDEF"/>
    <property type="match status" value="1"/>
</dbReference>
<feature type="transmembrane region" description="Helical" evidence="2">
    <location>
        <begin position="84"/>
        <end position="103"/>
    </location>
</feature>
<dbReference type="Proteomes" id="UP000320393">
    <property type="component" value="Unassembled WGS sequence"/>
</dbReference>
<feature type="transmembrane region" description="Helical" evidence="2">
    <location>
        <begin position="29"/>
        <end position="49"/>
    </location>
</feature>
<dbReference type="SMART" id="SM00267">
    <property type="entry name" value="GGDEF"/>
    <property type="match status" value="1"/>
</dbReference>
<gene>
    <name evidence="4" type="ORF">E6H02_03910</name>
</gene>
<dbReference type="PROSITE" id="PS50887">
    <property type="entry name" value="GGDEF"/>
    <property type="match status" value="1"/>
</dbReference>
<dbReference type="InterPro" id="IPR029787">
    <property type="entry name" value="Nucleotide_cyclase"/>
</dbReference>
<keyword evidence="2" id="KW-0812">Transmembrane</keyword>
<dbReference type="InterPro" id="IPR050469">
    <property type="entry name" value="Diguanylate_Cyclase"/>
</dbReference>
<dbReference type="SUPFAM" id="SSF55073">
    <property type="entry name" value="Nucleotide cyclase"/>
    <property type="match status" value="1"/>
</dbReference>
<keyword evidence="2" id="KW-0472">Membrane</keyword>
<dbReference type="AlphaFoldDB" id="A0A537M1J9"/>
<evidence type="ECO:0000313" key="5">
    <source>
        <dbReference type="Proteomes" id="UP000320393"/>
    </source>
</evidence>
<dbReference type="GO" id="GO:0052621">
    <property type="term" value="F:diguanylate cyclase activity"/>
    <property type="evidence" value="ECO:0007669"/>
    <property type="project" value="TreeGrafter"/>
</dbReference>
<sequence length="520" mass="56270">MAPTDDREASPTPLPPLPTPAATLSDEGWVSLVRVLVLLALIPALWFGIIRVTAATWIVPLLGGYVILLALCPRRLPLIQRPDLIVMLDLLVTTLLVVASGNLDSPFLYVYYLTILEAVTRFNLRQALAASTATTAIIIFLWIQAGQAEALRTPGFRLGAFIAGGFLLALFSGILVQELRAVRERMQWAALLDRRLQEATAKLEDQLRELQFNNDLAARLSGELQVKGVLEILLRAFLEIVGIGRGVAYLCDGDGKPHLVATHGAAPEGSQPASEIIPPALPAEATGGEVILYQVGTADPRGHAIVASVPLVRGTHLRAWLCGLGDAPVAVPDAARQRIRGLAAQGTSTLDAARLHEQMKDQAATDSLTGLANRRSFIDRFTAELARASRTGRRLSIAMLDLNGFKGINDTHGHAVGDVALIKVAKHLARNIRGADLVARFGGDEFVLLFSETESEQAEKTVARLRIDDLTIPDTGERSLPLSLSWGIATCPEDGTEINTLLHVADRRLYTMKDRLQNLK</sequence>
<dbReference type="InterPro" id="IPR043128">
    <property type="entry name" value="Rev_trsase/Diguanyl_cyclase"/>
</dbReference>
<evidence type="ECO:0000256" key="2">
    <source>
        <dbReference type="SAM" id="Phobius"/>
    </source>
</evidence>
<feature type="domain" description="GGDEF" evidence="3">
    <location>
        <begin position="393"/>
        <end position="520"/>
    </location>
</feature>
<evidence type="ECO:0000259" key="3">
    <source>
        <dbReference type="PROSITE" id="PS50887"/>
    </source>
</evidence>
<accession>A0A537M1J9</accession>
<dbReference type="PANTHER" id="PTHR45138">
    <property type="entry name" value="REGULATORY COMPONENTS OF SENSORY TRANSDUCTION SYSTEM"/>
    <property type="match status" value="1"/>
</dbReference>
<evidence type="ECO:0000256" key="1">
    <source>
        <dbReference type="SAM" id="Coils"/>
    </source>
</evidence>
<dbReference type="EMBL" id="VBAM01000125">
    <property type="protein sequence ID" value="TMJ14132.1"/>
    <property type="molecule type" value="Genomic_DNA"/>
</dbReference>
<feature type="transmembrane region" description="Helical" evidence="2">
    <location>
        <begin position="123"/>
        <end position="143"/>
    </location>
</feature>
<dbReference type="Pfam" id="PF00990">
    <property type="entry name" value="GGDEF"/>
    <property type="match status" value="1"/>
</dbReference>
<dbReference type="Gene3D" id="3.30.450.40">
    <property type="match status" value="1"/>
</dbReference>
<keyword evidence="2" id="KW-1133">Transmembrane helix</keyword>
<feature type="transmembrane region" description="Helical" evidence="2">
    <location>
        <begin position="55"/>
        <end position="72"/>
    </location>
</feature>
<comment type="caution">
    <text evidence="4">The sequence shown here is derived from an EMBL/GenBank/DDBJ whole genome shotgun (WGS) entry which is preliminary data.</text>
</comment>